<dbReference type="SUPFAM" id="SSF53218">
    <property type="entry name" value="Molybdenum cofactor biosynthesis proteins"/>
    <property type="match status" value="1"/>
</dbReference>
<dbReference type="GO" id="GO:0005829">
    <property type="term" value="C:cytosol"/>
    <property type="evidence" value="ECO:0007669"/>
    <property type="project" value="TreeGrafter"/>
</dbReference>
<dbReference type="GO" id="GO:0061599">
    <property type="term" value="F:molybdopterin molybdotransferase activity"/>
    <property type="evidence" value="ECO:0007669"/>
    <property type="project" value="UniProtKB-UniRule"/>
</dbReference>
<evidence type="ECO:0000256" key="2">
    <source>
        <dbReference type="ARBA" id="ARBA00005046"/>
    </source>
</evidence>
<comment type="pathway">
    <text evidence="2 6">Cofactor biosynthesis; molybdopterin biosynthesis.</text>
</comment>
<dbReference type="CDD" id="cd00887">
    <property type="entry name" value="MoeA"/>
    <property type="match status" value="1"/>
</dbReference>
<evidence type="ECO:0000256" key="4">
    <source>
        <dbReference type="ARBA" id="ARBA00023150"/>
    </source>
</evidence>
<dbReference type="Gene3D" id="3.40.980.10">
    <property type="entry name" value="MoaB/Mog-like domain"/>
    <property type="match status" value="1"/>
</dbReference>
<dbReference type="InterPro" id="IPR036425">
    <property type="entry name" value="MoaB/Mog-like_dom_sf"/>
</dbReference>
<evidence type="ECO:0000256" key="6">
    <source>
        <dbReference type="RuleBase" id="RU365090"/>
    </source>
</evidence>
<keyword evidence="6" id="KW-0460">Magnesium</keyword>
<dbReference type="InterPro" id="IPR036135">
    <property type="entry name" value="MoeA_linker/N_sf"/>
</dbReference>
<dbReference type="SMART" id="SM00852">
    <property type="entry name" value="MoCF_biosynth"/>
    <property type="match status" value="1"/>
</dbReference>
<evidence type="ECO:0000259" key="7">
    <source>
        <dbReference type="SMART" id="SM00852"/>
    </source>
</evidence>
<evidence type="ECO:0000256" key="5">
    <source>
        <dbReference type="ARBA" id="ARBA00047317"/>
    </source>
</evidence>
<keyword evidence="9" id="KW-1185">Reference proteome</keyword>
<dbReference type="Gene3D" id="2.170.190.11">
    <property type="entry name" value="Molybdopterin biosynthesis moea protein, domain 3"/>
    <property type="match status" value="1"/>
</dbReference>
<dbReference type="PANTHER" id="PTHR10192:SF5">
    <property type="entry name" value="GEPHYRIN"/>
    <property type="match status" value="1"/>
</dbReference>
<evidence type="ECO:0000256" key="3">
    <source>
        <dbReference type="ARBA" id="ARBA00010763"/>
    </source>
</evidence>
<dbReference type="InterPro" id="IPR005111">
    <property type="entry name" value="MoeA_C_domain_IV"/>
</dbReference>
<dbReference type="Proteomes" id="UP000306602">
    <property type="component" value="Unassembled WGS sequence"/>
</dbReference>
<keyword evidence="6" id="KW-0479">Metal-binding</keyword>
<comment type="cofactor">
    <cofactor evidence="6">
        <name>Mg(2+)</name>
        <dbReference type="ChEBI" id="CHEBI:18420"/>
    </cofactor>
</comment>
<evidence type="ECO:0000313" key="8">
    <source>
        <dbReference type="EMBL" id="THH34302.1"/>
    </source>
</evidence>
<accession>A0A4S4N5E9</accession>
<name>A0A4S4N5E9_9RHOB</name>
<dbReference type="GO" id="GO:0006777">
    <property type="term" value="P:Mo-molybdopterin cofactor biosynthetic process"/>
    <property type="evidence" value="ECO:0007669"/>
    <property type="project" value="UniProtKB-UniRule"/>
</dbReference>
<comment type="caution">
    <text evidence="8">The sequence shown here is derived from an EMBL/GenBank/DDBJ whole genome shotgun (WGS) entry which is preliminary data.</text>
</comment>
<protein>
    <recommendedName>
        <fullName evidence="6">Molybdopterin molybdenumtransferase</fullName>
        <ecNumber evidence="6">2.10.1.1</ecNumber>
    </recommendedName>
</protein>
<organism evidence="8 9">
    <name type="scientific">Aliishimia ponticola</name>
    <dbReference type="NCBI Taxonomy" id="2499833"/>
    <lineage>
        <taxon>Bacteria</taxon>
        <taxon>Pseudomonadati</taxon>
        <taxon>Pseudomonadota</taxon>
        <taxon>Alphaproteobacteria</taxon>
        <taxon>Rhodobacterales</taxon>
        <taxon>Paracoccaceae</taxon>
        <taxon>Aliishimia</taxon>
    </lineage>
</organism>
<comment type="similarity">
    <text evidence="3 6">Belongs to the MoeA family.</text>
</comment>
<keyword evidence="6" id="KW-0500">Molybdenum</keyword>
<reference evidence="8 9" key="1">
    <citation type="submission" date="2019-04" db="EMBL/GenBank/DDBJ databases">
        <title>Shimia ponticola sp. nov., isolated from seawater.</title>
        <authorList>
            <person name="Kim Y.-O."/>
            <person name="Yoon J.-H."/>
        </authorList>
    </citation>
    <scope>NUCLEOTIDE SEQUENCE [LARGE SCALE GENOMIC DNA]</scope>
    <source>
        <strain evidence="8 9">MYP11</strain>
    </source>
</reference>
<dbReference type="AlphaFoldDB" id="A0A4S4N5E9"/>
<sequence>MKDMTAERDCSCGCTASGSLGLNEAMALSARLAAPVPEVEEITLSQATGRVLARTVCSAFPVPRFDNSAMDGFALSSSALEGAGPWELPLAGRVAAGASGAPVAFGNAVRIFTGAPLPNGTDTVVMQEHVVLVGDRVRINQRPAKGAHVRRRGEEMAHGAEILPVGCRMTPRAIAAAASGGVGRVTVRRRVRVALLNSGDEVRPAGATLSDAQIPDVNGPMLAALLSRPDTDLVMHRHVPDTLDAHLEALAQASAAADLVVTTGGVSVGAEDHMRAAAALLDARIDIPSVTIKPGKPVVVGQIGAARWLGLPGNPMSAYVTFVLLGLPLRDALCGAPNAQRLHRVHVLNPVRHQPGRSEVRPAVLDATGCSVTIGGPVHSGRMTPMVLADGCVLIPADAEALSPGDMVDFLPFNQGI</sequence>
<dbReference type="InterPro" id="IPR005110">
    <property type="entry name" value="MoeA_linker/N"/>
</dbReference>
<dbReference type="EMBL" id="SRKY01000007">
    <property type="protein sequence ID" value="THH34302.1"/>
    <property type="molecule type" value="Genomic_DNA"/>
</dbReference>
<keyword evidence="6 8" id="KW-0808">Transferase</keyword>
<dbReference type="Pfam" id="PF03454">
    <property type="entry name" value="MoeA_C"/>
    <property type="match status" value="1"/>
</dbReference>
<dbReference type="SUPFAM" id="SSF63882">
    <property type="entry name" value="MoeA N-terminal region -like"/>
    <property type="match status" value="1"/>
</dbReference>
<dbReference type="GO" id="GO:0046872">
    <property type="term" value="F:metal ion binding"/>
    <property type="evidence" value="ECO:0007669"/>
    <property type="project" value="UniProtKB-UniRule"/>
</dbReference>
<dbReference type="InterPro" id="IPR036688">
    <property type="entry name" value="MoeA_C_domain_IV_sf"/>
</dbReference>
<dbReference type="Gene3D" id="2.40.340.10">
    <property type="entry name" value="MoeA, C-terminal, domain IV"/>
    <property type="match status" value="1"/>
</dbReference>
<dbReference type="Gene3D" id="3.90.105.10">
    <property type="entry name" value="Molybdopterin biosynthesis moea protein, domain 2"/>
    <property type="match status" value="1"/>
</dbReference>
<evidence type="ECO:0000313" key="9">
    <source>
        <dbReference type="Proteomes" id="UP000306602"/>
    </source>
</evidence>
<keyword evidence="4 6" id="KW-0501">Molybdenum cofactor biosynthesis</keyword>
<dbReference type="RefSeq" id="WP_136464684.1">
    <property type="nucleotide sequence ID" value="NZ_SRKY01000007.1"/>
</dbReference>
<dbReference type="Pfam" id="PF00994">
    <property type="entry name" value="MoCF_biosynth"/>
    <property type="match status" value="1"/>
</dbReference>
<dbReference type="UniPathway" id="UPA00344"/>
<dbReference type="PANTHER" id="PTHR10192">
    <property type="entry name" value="MOLYBDOPTERIN BIOSYNTHESIS PROTEIN"/>
    <property type="match status" value="1"/>
</dbReference>
<dbReference type="EC" id="2.10.1.1" evidence="6"/>
<dbReference type="InterPro" id="IPR038987">
    <property type="entry name" value="MoeA-like"/>
</dbReference>
<proteinExistence type="inferred from homology"/>
<dbReference type="InterPro" id="IPR001453">
    <property type="entry name" value="MoaB/Mog_dom"/>
</dbReference>
<dbReference type="SUPFAM" id="SSF63867">
    <property type="entry name" value="MoeA C-terminal domain-like"/>
    <property type="match status" value="1"/>
</dbReference>
<dbReference type="Pfam" id="PF03453">
    <property type="entry name" value="MoeA_N"/>
    <property type="match status" value="1"/>
</dbReference>
<comment type="catalytic activity">
    <reaction evidence="5">
        <text>adenylyl-molybdopterin + molybdate = Mo-molybdopterin + AMP + H(+)</text>
        <dbReference type="Rhea" id="RHEA:35047"/>
        <dbReference type="ChEBI" id="CHEBI:15378"/>
        <dbReference type="ChEBI" id="CHEBI:36264"/>
        <dbReference type="ChEBI" id="CHEBI:62727"/>
        <dbReference type="ChEBI" id="CHEBI:71302"/>
        <dbReference type="ChEBI" id="CHEBI:456215"/>
        <dbReference type="EC" id="2.10.1.1"/>
    </reaction>
</comment>
<feature type="domain" description="MoaB/Mog" evidence="7">
    <location>
        <begin position="194"/>
        <end position="332"/>
    </location>
</feature>
<comment type="function">
    <text evidence="1 6">Catalyzes the insertion of molybdate into adenylated molybdopterin with the concomitant release of AMP.</text>
</comment>
<evidence type="ECO:0000256" key="1">
    <source>
        <dbReference type="ARBA" id="ARBA00002901"/>
    </source>
</evidence>
<gene>
    <name evidence="8" type="ORF">E4Z66_19080</name>
</gene>
<dbReference type="OrthoDB" id="9804758at2"/>